<dbReference type="PROSITE" id="PS51725">
    <property type="entry name" value="ABM"/>
    <property type="match status" value="1"/>
</dbReference>
<dbReference type="Pfam" id="PF03992">
    <property type="entry name" value="ABM"/>
    <property type="match status" value="1"/>
</dbReference>
<evidence type="ECO:0000313" key="4">
    <source>
        <dbReference type="Proteomes" id="UP000231863"/>
    </source>
</evidence>
<keyword evidence="3" id="KW-0560">Oxidoreductase</keyword>
<gene>
    <name evidence="3" type="ORF">CWI26_10020</name>
</gene>
<dbReference type="EMBL" id="CP025043">
    <property type="protein sequence ID" value="AUA19790.1"/>
    <property type="molecule type" value="Genomic_DNA"/>
</dbReference>
<name>A0A2I5KR18_STRSU</name>
<dbReference type="Proteomes" id="UP000231863">
    <property type="component" value="Chromosome"/>
</dbReference>
<dbReference type="InterPro" id="IPR007138">
    <property type="entry name" value="ABM_dom"/>
</dbReference>
<dbReference type="SUPFAM" id="SSF54909">
    <property type="entry name" value="Dimeric alpha+beta barrel"/>
    <property type="match status" value="1"/>
</dbReference>
<sequence length="110" mass="12711">MMITMHLYYTGSADNARAFAQEMEARGIADRIRQQAGNQRYQYFAPLDDPHSILLVDSWTDQAALDIHHASPMMQEILDLRSKYQLTVTAERYSSDEDGIPEQDKDFLNR</sequence>
<evidence type="ECO:0000259" key="2">
    <source>
        <dbReference type="PROSITE" id="PS51725"/>
    </source>
</evidence>
<accession>A0A2I5KR18</accession>
<evidence type="ECO:0000313" key="3">
    <source>
        <dbReference type="EMBL" id="AUA19790.1"/>
    </source>
</evidence>
<dbReference type="Gene3D" id="3.30.70.100">
    <property type="match status" value="1"/>
</dbReference>
<feature type="region of interest" description="Disordered" evidence="1">
    <location>
        <begin position="91"/>
        <end position="110"/>
    </location>
</feature>
<protein>
    <submittedName>
        <fullName evidence="3">Antibiotic biosynthesis monooxygenase</fullName>
    </submittedName>
</protein>
<reference evidence="3 4" key="1">
    <citation type="submission" date="2017-11" db="EMBL/GenBank/DDBJ databases">
        <title>Genome analysis of Streptococcus suis serotype chz stain ah681.</title>
        <authorList>
            <person name="Pan Z."/>
            <person name="Zhang Y."/>
            <person name="Ma J."/>
            <person name="Lu P."/>
            <person name="Zhu Y."/>
            <person name="Zhong X."/>
            <person name="Dong W."/>
            <person name="Lu C."/>
            <person name="Yao H."/>
        </authorList>
    </citation>
    <scope>NUCLEOTIDE SEQUENCE [LARGE SCALE GENOMIC DNA]</scope>
    <source>
        <strain evidence="3 4">AH681</strain>
    </source>
</reference>
<feature type="domain" description="ABM" evidence="2">
    <location>
        <begin position="3"/>
        <end position="94"/>
    </location>
</feature>
<keyword evidence="3" id="KW-0503">Monooxygenase</keyword>
<evidence type="ECO:0000256" key="1">
    <source>
        <dbReference type="SAM" id="MobiDB-lite"/>
    </source>
</evidence>
<dbReference type="AlphaFoldDB" id="A0A2I5KR18"/>
<organism evidence="3 4">
    <name type="scientific">Streptococcus suis</name>
    <dbReference type="NCBI Taxonomy" id="1307"/>
    <lineage>
        <taxon>Bacteria</taxon>
        <taxon>Bacillati</taxon>
        <taxon>Bacillota</taxon>
        <taxon>Bacilli</taxon>
        <taxon>Lactobacillales</taxon>
        <taxon>Streptococcaceae</taxon>
        <taxon>Streptococcus</taxon>
    </lineage>
</organism>
<proteinExistence type="predicted"/>
<dbReference type="InterPro" id="IPR011008">
    <property type="entry name" value="Dimeric_a/b-barrel"/>
</dbReference>
<dbReference type="GO" id="GO:0004497">
    <property type="term" value="F:monooxygenase activity"/>
    <property type="evidence" value="ECO:0007669"/>
    <property type="project" value="UniProtKB-KW"/>
</dbReference>